<name>A0ABS8CJZ3_9RHOB</name>
<protein>
    <submittedName>
        <fullName evidence="2">Uncharacterized protein</fullName>
    </submittedName>
</protein>
<keyword evidence="1" id="KW-0732">Signal</keyword>
<evidence type="ECO:0000256" key="1">
    <source>
        <dbReference type="SAM" id="SignalP"/>
    </source>
</evidence>
<dbReference type="RefSeq" id="WP_226934625.1">
    <property type="nucleotide sequence ID" value="NZ_JACDXX010000005.1"/>
</dbReference>
<proteinExistence type="predicted"/>
<feature type="signal peptide" evidence="1">
    <location>
        <begin position="1"/>
        <end position="19"/>
    </location>
</feature>
<evidence type="ECO:0000313" key="3">
    <source>
        <dbReference type="Proteomes" id="UP001198571"/>
    </source>
</evidence>
<organism evidence="2 3">
    <name type="scientific">Pseudogemmobacter faecipullorum</name>
    <dbReference type="NCBI Taxonomy" id="2755041"/>
    <lineage>
        <taxon>Bacteria</taxon>
        <taxon>Pseudomonadati</taxon>
        <taxon>Pseudomonadota</taxon>
        <taxon>Alphaproteobacteria</taxon>
        <taxon>Rhodobacterales</taxon>
        <taxon>Paracoccaceae</taxon>
        <taxon>Pseudogemmobacter</taxon>
    </lineage>
</organism>
<comment type="caution">
    <text evidence="2">The sequence shown here is derived from an EMBL/GenBank/DDBJ whole genome shotgun (WGS) entry which is preliminary data.</text>
</comment>
<evidence type="ECO:0000313" key="2">
    <source>
        <dbReference type="EMBL" id="MCB5409717.1"/>
    </source>
</evidence>
<dbReference type="Proteomes" id="UP001198571">
    <property type="component" value="Unassembled WGS sequence"/>
</dbReference>
<sequence>MMKLLPVLTLATLAPLAAAAEGIALGPDLTLTGDLALQHTDDSWEKITDFTADLRFSWRPATDTALSFGLEGGIESFVALS</sequence>
<reference evidence="2 3" key="1">
    <citation type="submission" date="2020-07" db="EMBL/GenBank/DDBJ databases">
        <title>Pseudogemmobacter sp. nov., isolated from poultry manure in Taiwan.</title>
        <authorList>
            <person name="Lin S.-Y."/>
            <person name="Tang Y.-S."/>
            <person name="Young C.-C."/>
        </authorList>
    </citation>
    <scope>NUCLEOTIDE SEQUENCE [LARGE SCALE GENOMIC DNA]</scope>
    <source>
        <strain evidence="2 3">CC-YST710</strain>
    </source>
</reference>
<dbReference type="EMBL" id="JACDXX010000005">
    <property type="protein sequence ID" value="MCB5409717.1"/>
    <property type="molecule type" value="Genomic_DNA"/>
</dbReference>
<accession>A0ABS8CJZ3</accession>
<feature type="chain" id="PRO_5046152111" evidence="1">
    <location>
        <begin position="20"/>
        <end position="81"/>
    </location>
</feature>
<keyword evidence="3" id="KW-1185">Reference proteome</keyword>
<gene>
    <name evidence="2" type="ORF">H0485_06850</name>
</gene>